<sequence>MSPPAPSTPTRPARSSPSSASSQSLPPLTPDTFTPVRDHSLDTPGTPPTTSPSRRKSTASIHTRRKPVPLSPEHDIALEDLRGRALNTPTTAATDPFSDTRYAPSTSSVEPPRYVLDVAPPPTYHTGHASSSQAMYVESGLPSAAVSREQLPVYAEDVQTEPDTLARKCWLWGFLFPILWLVGMSILCIPLKPVDEEEDVDKAQKMEEMIVILRKVELKYARRCAWSFAVFAALLSLVIVIAVVVSRFSR</sequence>
<feature type="transmembrane region" description="Helical" evidence="2">
    <location>
        <begin position="224"/>
        <end position="245"/>
    </location>
</feature>
<feature type="region of interest" description="Disordered" evidence="1">
    <location>
        <begin position="87"/>
        <end position="114"/>
    </location>
</feature>
<dbReference type="RefSeq" id="XP_052943241.1">
    <property type="nucleotide sequence ID" value="XM_053089937.1"/>
</dbReference>
<evidence type="ECO:0000256" key="1">
    <source>
        <dbReference type="SAM" id="MobiDB-lite"/>
    </source>
</evidence>
<reference evidence="3" key="1">
    <citation type="journal article" date="2022" name="G3 (Bethesda)">
        <title>High quality genome of the basidiomycete yeast Dioszegia hungarica PDD-24b-2 isolated from cloud water.</title>
        <authorList>
            <person name="Jarrige D."/>
            <person name="Haridas S."/>
            <person name="Bleykasten-Grosshans C."/>
            <person name="Joly M."/>
            <person name="Nadalig T."/>
            <person name="Sancelme M."/>
            <person name="Vuilleumier S."/>
            <person name="Grigoriev I.V."/>
            <person name="Amato P."/>
            <person name="Bringel F."/>
        </authorList>
    </citation>
    <scope>NUCLEOTIDE SEQUENCE</scope>
    <source>
        <strain evidence="3">PDD-24b-2</strain>
    </source>
</reference>
<feature type="transmembrane region" description="Helical" evidence="2">
    <location>
        <begin position="170"/>
        <end position="189"/>
    </location>
</feature>
<evidence type="ECO:0008006" key="5">
    <source>
        <dbReference type="Google" id="ProtNLM"/>
    </source>
</evidence>
<feature type="compositionally biased region" description="Basic residues" evidence="1">
    <location>
        <begin position="53"/>
        <end position="67"/>
    </location>
</feature>
<dbReference type="AlphaFoldDB" id="A0AA38LTI7"/>
<feature type="region of interest" description="Disordered" evidence="1">
    <location>
        <begin position="1"/>
        <end position="74"/>
    </location>
</feature>
<feature type="compositionally biased region" description="Low complexity" evidence="1">
    <location>
        <begin position="10"/>
        <end position="26"/>
    </location>
</feature>
<gene>
    <name evidence="3" type="ORF">MKK02DRAFT_38117</name>
</gene>
<accession>A0AA38LTI7</accession>
<keyword evidence="2" id="KW-0812">Transmembrane</keyword>
<evidence type="ECO:0000313" key="4">
    <source>
        <dbReference type="Proteomes" id="UP001164286"/>
    </source>
</evidence>
<protein>
    <recommendedName>
        <fullName evidence="5">Transmembrane protein</fullName>
    </recommendedName>
</protein>
<dbReference type="EMBL" id="JAKWFO010000008">
    <property type="protein sequence ID" value="KAI9633464.1"/>
    <property type="molecule type" value="Genomic_DNA"/>
</dbReference>
<keyword evidence="2" id="KW-1133">Transmembrane helix</keyword>
<organism evidence="3 4">
    <name type="scientific">Dioszegia hungarica</name>
    <dbReference type="NCBI Taxonomy" id="4972"/>
    <lineage>
        <taxon>Eukaryota</taxon>
        <taxon>Fungi</taxon>
        <taxon>Dikarya</taxon>
        <taxon>Basidiomycota</taxon>
        <taxon>Agaricomycotina</taxon>
        <taxon>Tremellomycetes</taxon>
        <taxon>Tremellales</taxon>
        <taxon>Bulleribasidiaceae</taxon>
        <taxon>Dioszegia</taxon>
    </lineage>
</organism>
<dbReference type="GeneID" id="77729142"/>
<evidence type="ECO:0000313" key="3">
    <source>
        <dbReference type="EMBL" id="KAI9633464.1"/>
    </source>
</evidence>
<keyword evidence="2" id="KW-0472">Membrane</keyword>
<comment type="caution">
    <text evidence="3">The sequence shown here is derived from an EMBL/GenBank/DDBJ whole genome shotgun (WGS) entry which is preliminary data.</text>
</comment>
<evidence type="ECO:0000256" key="2">
    <source>
        <dbReference type="SAM" id="Phobius"/>
    </source>
</evidence>
<proteinExistence type="predicted"/>
<name>A0AA38LTI7_9TREE</name>
<dbReference type="Proteomes" id="UP001164286">
    <property type="component" value="Unassembled WGS sequence"/>
</dbReference>
<keyword evidence="4" id="KW-1185">Reference proteome</keyword>